<dbReference type="Proteomes" id="UP000204391">
    <property type="component" value="Chromosome"/>
</dbReference>
<accession>A0A221MEY4</accession>
<keyword evidence="1" id="KW-0472">Membrane</keyword>
<evidence type="ECO:0000259" key="2">
    <source>
        <dbReference type="Pfam" id="PF06580"/>
    </source>
</evidence>
<reference evidence="3 4" key="1">
    <citation type="journal article" date="2003" name="Int. J. Syst. Evol. Microbiol.">
        <title>Virgibacillus carmonensis sp. nov., Virgibacillus necropolis sp. nov. and Virgibacillus picturae sp. nov., three novel species isolated from deteriorated mural paintings, transfer of the species of the genus salibacillus to Virgibacillus, as Virgibacillus marismortui comb. nov. and Virgibacillus salexigens comb. nov., and emended description of the genus Virgibacillus.</title>
        <authorList>
            <person name="Heyrman J."/>
            <person name="Logan N.A."/>
            <person name="Busse H.J."/>
            <person name="Balcaen A."/>
            <person name="Lebbe L."/>
            <person name="Rodriguez-Diaz M."/>
            <person name="Swings J."/>
            <person name="De Vos P."/>
        </authorList>
    </citation>
    <scope>NUCLEOTIDE SEQUENCE [LARGE SCALE GENOMIC DNA]</scope>
    <source>
        <strain evidence="3 4">LMG 19488</strain>
    </source>
</reference>
<keyword evidence="3" id="KW-0418">Kinase</keyword>
<dbReference type="SUPFAM" id="SSF55874">
    <property type="entry name" value="ATPase domain of HSP90 chaperone/DNA topoisomerase II/histidine kinase"/>
    <property type="match status" value="1"/>
</dbReference>
<keyword evidence="4" id="KW-1185">Reference proteome</keyword>
<feature type="transmembrane region" description="Helical" evidence="1">
    <location>
        <begin position="6"/>
        <end position="31"/>
    </location>
</feature>
<keyword evidence="1" id="KW-1133">Transmembrane helix</keyword>
<dbReference type="AlphaFoldDB" id="A0A221MEY4"/>
<dbReference type="PANTHER" id="PTHR34220:SF7">
    <property type="entry name" value="SENSOR HISTIDINE KINASE YPDA"/>
    <property type="match status" value="1"/>
</dbReference>
<dbReference type="InterPro" id="IPR036890">
    <property type="entry name" value="HATPase_C_sf"/>
</dbReference>
<proteinExistence type="predicted"/>
<dbReference type="GO" id="GO:0000155">
    <property type="term" value="F:phosphorelay sensor kinase activity"/>
    <property type="evidence" value="ECO:0007669"/>
    <property type="project" value="InterPro"/>
</dbReference>
<evidence type="ECO:0000256" key="1">
    <source>
        <dbReference type="SAM" id="Phobius"/>
    </source>
</evidence>
<dbReference type="PANTHER" id="PTHR34220">
    <property type="entry name" value="SENSOR HISTIDINE KINASE YPDA"/>
    <property type="match status" value="1"/>
</dbReference>
<protein>
    <submittedName>
        <fullName evidence="3">Histidine kinase</fullName>
    </submittedName>
</protein>
<name>A0A221MEY4_9BACI</name>
<dbReference type="KEGG" id="vne:CFK40_14895"/>
<dbReference type="OrthoDB" id="9776552at2"/>
<organism evidence="3 4">
    <name type="scientific">Virgibacillus necropolis</name>
    <dbReference type="NCBI Taxonomy" id="163877"/>
    <lineage>
        <taxon>Bacteria</taxon>
        <taxon>Bacillati</taxon>
        <taxon>Bacillota</taxon>
        <taxon>Bacilli</taxon>
        <taxon>Bacillales</taxon>
        <taxon>Bacillaceae</taxon>
        <taxon>Virgibacillus</taxon>
    </lineage>
</organism>
<dbReference type="GO" id="GO:0016020">
    <property type="term" value="C:membrane"/>
    <property type="evidence" value="ECO:0007669"/>
    <property type="project" value="InterPro"/>
</dbReference>
<feature type="domain" description="Signal transduction histidine kinase internal region" evidence="2">
    <location>
        <begin position="55"/>
        <end position="133"/>
    </location>
</feature>
<dbReference type="EMBL" id="CP022437">
    <property type="protein sequence ID" value="ASN06217.1"/>
    <property type="molecule type" value="Genomic_DNA"/>
</dbReference>
<dbReference type="RefSeq" id="WP_089533169.1">
    <property type="nucleotide sequence ID" value="NZ_CP022437.1"/>
</dbReference>
<evidence type="ECO:0000313" key="3">
    <source>
        <dbReference type="EMBL" id="ASN06217.1"/>
    </source>
</evidence>
<dbReference type="Pfam" id="PF06580">
    <property type="entry name" value="His_kinase"/>
    <property type="match status" value="1"/>
</dbReference>
<sequence length="250" mass="29418">MINLETLSIYIMICVLAPLIGAFTLLFLFIFEKQIDSLKSKANRLALEQELQRTRFDVLSQQIQPHFFFNTLNVIMSLARLDRKKDLISSIEILSKFFKHKFTSDQSLSTIEQELQYTNYYLDIQKLRFGDRLHVKQHVEPKIRNKMIPTYVIQTFVENCFKHGFERYQGNAELVISIHSCDEEVILEVWNNKGEVGRSEANSQPKQEGIGLENVRERLFLLFPDKKADLILIERATFTLVRMEWPLQEQ</sequence>
<dbReference type="InterPro" id="IPR050640">
    <property type="entry name" value="Bact_2-comp_sensor_kinase"/>
</dbReference>
<evidence type="ECO:0000313" key="4">
    <source>
        <dbReference type="Proteomes" id="UP000204391"/>
    </source>
</evidence>
<keyword evidence="3" id="KW-0808">Transferase</keyword>
<dbReference type="Gene3D" id="3.30.565.10">
    <property type="entry name" value="Histidine kinase-like ATPase, C-terminal domain"/>
    <property type="match status" value="1"/>
</dbReference>
<dbReference type="InterPro" id="IPR010559">
    <property type="entry name" value="Sig_transdc_His_kin_internal"/>
</dbReference>
<gene>
    <name evidence="3" type="ORF">CFK40_14895</name>
</gene>
<keyword evidence="1" id="KW-0812">Transmembrane</keyword>